<reference evidence="3 4" key="1">
    <citation type="submission" date="2018-05" db="EMBL/GenBank/DDBJ databases">
        <title>Genomic Encyclopedia of Type Strains, Phase IV (KMG-IV): sequencing the most valuable type-strain genomes for metagenomic binning, comparative biology and taxonomic classification.</title>
        <authorList>
            <person name="Goeker M."/>
        </authorList>
    </citation>
    <scope>NUCLEOTIDE SEQUENCE [LARGE SCALE GENOMIC DNA]</scope>
    <source>
        <strain evidence="3 4">DSM 19792</strain>
    </source>
</reference>
<accession>A0A318J2R3</accession>
<dbReference type="OrthoDB" id="6194342at2"/>
<dbReference type="Proteomes" id="UP000247792">
    <property type="component" value="Unassembled WGS sequence"/>
</dbReference>
<dbReference type="EMBL" id="QJKB01000007">
    <property type="protein sequence ID" value="PXX41423.1"/>
    <property type="molecule type" value="Genomic_DNA"/>
</dbReference>
<feature type="domain" description="Suppressor of fused-like" evidence="2">
    <location>
        <begin position="132"/>
        <end position="254"/>
    </location>
</feature>
<protein>
    <submittedName>
        <fullName evidence="3">Suppressor of fused protein SUFU</fullName>
    </submittedName>
</protein>
<gene>
    <name evidence="3" type="ORF">DFR42_10774</name>
</gene>
<feature type="region of interest" description="Disordered" evidence="1">
    <location>
        <begin position="1"/>
        <end position="20"/>
    </location>
</feature>
<name>A0A318J2R3_9BURK</name>
<dbReference type="RefSeq" id="WP_110256657.1">
    <property type="nucleotide sequence ID" value="NZ_QJKB01000007.1"/>
</dbReference>
<evidence type="ECO:0000313" key="3">
    <source>
        <dbReference type="EMBL" id="PXX41423.1"/>
    </source>
</evidence>
<proteinExistence type="predicted"/>
<sequence length="365" mass="40942">MFNWLRSSKSSATPENDITENLTAEDEAEQLWQTVYDARAAAYTAQFGPLPNDILKMMNLSGVWPGGGLYQLAAPQLSATSWLTSSFGLSNPDMPATIVSEEIVTEHDELGRPVRTSMQLRGKENVATYPGRPGYGYEFMVLTHEQAEWPLWLLQWAVNSEIQQDVDFLGRVDKYQGMTVEDIYVGGEQMVNILITRARAPLPASIKLPNGEMSLLLATTITDDEMIWSKTNGRNALMDILQKAGVGQYSLPDRPSVIHPQGVDYASIKSREQAEALAEQGLLRRGFLFPLQFGGQDVDFNIAYMPRQGYMRKLFADKQVNELVQQGQIQNYEAHPEYLGDSFIPKRIRIQASGDASLKFDIDMY</sequence>
<organism evidence="3 4">
    <name type="scientific">Undibacterium pigrum</name>
    <dbReference type="NCBI Taxonomy" id="401470"/>
    <lineage>
        <taxon>Bacteria</taxon>
        <taxon>Pseudomonadati</taxon>
        <taxon>Pseudomonadota</taxon>
        <taxon>Betaproteobacteria</taxon>
        <taxon>Burkholderiales</taxon>
        <taxon>Oxalobacteraceae</taxon>
        <taxon>Undibacterium</taxon>
    </lineage>
</organism>
<evidence type="ECO:0000313" key="4">
    <source>
        <dbReference type="Proteomes" id="UP000247792"/>
    </source>
</evidence>
<keyword evidence="4" id="KW-1185">Reference proteome</keyword>
<comment type="caution">
    <text evidence="3">The sequence shown here is derived from an EMBL/GenBank/DDBJ whole genome shotgun (WGS) entry which is preliminary data.</text>
</comment>
<dbReference type="Pfam" id="PF05076">
    <property type="entry name" value="SUFU"/>
    <property type="match status" value="1"/>
</dbReference>
<dbReference type="InterPro" id="IPR020941">
    <property type="entry name" value="SUFU-like_domain"/>
</dbReference>
<evidence type="ECO:0000256" key="1">
    <source>
        <dbReference type="SAM" id="MobiDB-lite"/>
    </source>
</evidence>
<dbReference type="AlphaFoldDB" id="A0A318J2R3"/>
<evidence type="ECO:0000259" key="2">
    <source>
        <dbReference type="Pfam" id="PF05076"/>
    </source>
</evidence>